<dbReference type="GO" id="GO:0022857">
    <property type="term" value="F:transmembrane transporter activity"/>
    <property type="evidence" value="ECO:0007669"/>
    <property type="project" value="InterPro"/>
</dbReference>
<feature type="transmembrane region" description="Helical" evidence="6">
    <location>
        <begin position="116"/>
        <end position="139"/>
    </location>
</feature>
<proteinExistence type="predicted"/>
<name>A0AAN7WBB5_9PEZI</name>
<dbReference type="AlphaFoldDB" id="A0AAN7WBB5"/>
<dbReference type="GO" id="GO:0016020">
    <property type="term" value="C:membrane"/>
    <property type="evidence" value="ECO:0007669"/>
    <property type="project" value="UniProtKB-SubCell"/>
</dbReference>
<evidence type="ECO:0000256" key="3">
    <source>
        <dbReference type="ARBA" id="ARBA00022989"/>
    </source>
</evidence>
<keyword evidence="2 6" id="KW-0812">Transmembrane</keyword>
<dbReference type="PANTHER" id="PTHR10924">
    <property type="entry name" value="MAJOR FACILITATOR SUPERFAMILY PROTEIN-RELATED"/>
    <property type="match status" value="1"/>
</dbReference>
<feature type="transmembrane region" description="Helical" evidence="6">
    <location>
        <begin position="467"/>
        <end position="485"/>
    </location>
</feature>
<evidence type="ECO:0000313" key="7">
    <source>
        <dbReference type="EMBL" id="KAK5706289.1"/>
    </source>
</evidence>
<keyword evidence="4 6" id="KW-0472">Membrane</keyword>
<dbReference type="SUPFAM" id="SSF103473">
    <property type="entry name" value="MFS general substrate transporter"/>
    <property type="match status" value="1"/>
</dbReference>
<gene>
    <name evidence="7" type="ORF">LTR97_001276</name>
</gene>
<accession>A0AAN7WBB5</accession>
<feature type="compositionally biased region" description="Polar residues" evidence="5">
    <location>
        <begin position="40"/>
        <end position="60"/>
    </location>
</feature>
<protein>
    <recommendedName>
        <fullName evidence="9">Major facilitator superfamily (MFS) profile domain-containing protein</fullName>
    </recommendedName>
</protein>
<organism evidence="7 8">
    <name type="scientific">Elasticomyces elasticus</name>
    <dbReference type="NCBI Taxonomy" id="574655"/>
    <lineage>
        <taxon>Eukaryota</taxon>
        <taxon>Fungi</taxon>
        <taxon>Dikarya</taxon>
        <taxon>Ascomycota</taxon>
        <taxon>Pezizomycotina</taxon>
        <taxon>Dothideomycetes</taxon>
        <taxon>Dothideomycetidae</taxon>
        <taxon>Mycosphaerellales</taxon>
        <taxon>Teratosphaeriaceae</taxon>
        <taxon>Elasticomyces</taxon>
    </lineage>
</organism>
<evidence type="ECO:0000256" key="5">
    <source>
        <dbReference type="SAM" id="MobiDB-lite"/>
    </source>
</evidence>
<feature type="transmembrane region" description="Helical" evidence="6">
    <location>
        <begin position="298"/>
        <end position="323"/>
    </location>
</feature>
<feature type="transmembrane region" description="Helical" evidence="6">
    <location>
        <begin position="78"/>
        <end position="96"/>
    </location>
</feature>
<dbReference type="EMBL" id="JAVRQU010000002">
    <property type="protein sequence ID" value="KAK5706289.1"/>
    <property type="molecule type" value="Genomic_DNA"/>
</dbReference>
<dbReference type="PANTHER" id="PTHR10924:SF6">
    <property type="entry name" value="SOLUTE CARRIER FAMILY 49 MEMBER A3"/>
    <property type="match status" value="1"/>
</dbReference>
<sequence>MRGVKYTPLEANDIDSDPTSSKPTMERLKSNDSYTMRKVPSQTISPSTTDDTETGGPSNTHQHDTENATTYRVYPSRFYGLTLLVLLNIMISWSWLTFASLSTTSATYFGVSEASINWLSTAFLFAFIPMAPLVILTLNKGGPKRAIIISSTLVLVGNWIRYLGTRYPQKPSPFGSGTFGLVMFGQILIGFAQPFVLAAPTRYSALWFSDTGRVSATAFASLANPFGAALGQLIGPLWADSPGQIPRMVLYTSILSSAITILAPFTPAAPPTPPSAVAASEKLDLRAALRVLPRNRQFWLLLLPFSIYVGFFNACSSLLNQIFAPYGFTETEAGIAGGLLIVVGLIASAIVSPLVDRTKQYLLTVKILVPIIASSYLALIFMPATRSVIGPYIICSLLGASSFSLLPCALEYLVVITHPVSPEITSVICWTGGQLLGAVFIVVMTALRGGEDSKPQGEMGRALVFEAVVAWVGVPFALVLGLGWAGRGRGRGGMRLEEEEGG</sequence>
<feature type="transmembrane region" description="Helical" evidence="6">
    <location>
        <begin position="367"/>
        <end position="385"/>
    </location>
</feature>
<feature type="transmembrane region" description="Helical" evidence="6">
    <location>
        <begin position="146"/>
        <end position="164"/>
    </location>
</feature>
<evidence type="ECO:0000256" key="1">
    <source>
        <dbReference type="ARBA" id="ARBA00004141"/>
    </source>
</evidence>
<feature type="transmembrane region" description="Helical" evidence="6">
    <location>
        <begin position="335"/>
        <end position="355"/>
    </location>
</feature>
<evidence type="ECO:0008006" key="9">
    <source>
        <dbReference type="Google" id="ProtNLM"/>
    </source>
</evidence>
<reference evidence="7" key="1">
    <citation type="submission" date="2023-08" db="EMBL/GenBank/DDBJ databases">
        <title>Black Yeasts Isolated from many extreme environments.</title>
        <authorList>
            <person name="Coleine C."/>
            <person name="Stajich J.E."/>
            <person name="Selbmann L."/>
        </authorList>
    </citation>
    <scope>NUCLEOTIDE SEQUENCE</scope>
    <source>
        <strain evidence="7">CCFEE 5810</strain>
    </source>
</reference>
<evidence type="ECO:0000256" key="6">
    <source>
        <dbReference type="SAM" id="Phobius"/>
    </source>
</evidence>
<comment type="caution">
    <text evidence="7">The sequence shown here is derived from an EMBL/GenBank/DDBJ whole genome shotgun (WGS) entry which is preliminary data.</text>
</comment>
<feature type="region of interest" description="Disordered" evidence="5">
    <location>
        <begin position="1"/>
        <end position="67"/>
    </location>
</feature>
<dbReference type="Pfam" id="PF07690">
    <property type="entry name" value="MFS_1"/>
    <property type="match status" value="1"/>
</dbReference>
<evidence type="ECO:0000256" key="4">
    <source>
        <dbReference type="ARBA" id="ARBA00023136"/>
    </source>
</evidence>
<dbReference type="InterPro" id="IPR049680">
    <property type="entry name" value="FLVCR1-2_SLC49-like"/>
</dbReference>
<comment type="subcellular location">
    <subcellularLocation>
        <location evidence="1">Membrane</location>
        <topology evidence="1">Multi-pass membrane protein</topology>
    </subcellularLocation>
</comment>
<dbReference type="InterPro" id="IPR011701">
    <property type="entry name" value="MFS"/>
</dbReference>
<evidence type="ECO:0000313" key="8">
    <source>
        <dbReference type="Proteomes" id="UP001310594"/>
    </source>
</evidence>
<evidence type="ECO:0000256" key="2">
    <source>
        <dbReference type="ARBA" id="ARBA00022692"/>
    </source>
</evidence>
<dbReference type="Gene3D" id="1.20.1250.20">
    <property type="entry name" value="MFS general substrate transporter like domains"/>
    <property type="match status" value="1"/>
</dbReference>
<dbReference type="InterPro" id="IPR036259">
    <property type="entry name" value="MFS_trans_sf"/>
</dbReference>
<feature type="transmembrane region" description="Helical" evidence="6">
    <location>
        <begin position="427"/>
        <end position="447"/>
    </location>
</feature>
<dbReference type="Proteomes" id="UP001310594">
    <property type="component" value="Unassembled WGS sequence"/>
</dbReference>
<feature type="transmembrane region" description="Helical" evidence="6">
    <location>
        <begin position="391"/>
        <end position="415"/>
    </location>
</feature>
<feature type="transmembrane region" description="Helical" evidence="6">
    <location>
        <begin position="176"/>
        <end position="199"/>
    </location>
</feature>
<keyword evidence="3 6" id="KW-1133">Transmembrane helix</keyword>